<dbReference type="OrthoDB" id="10072266at2759"/>
<dbReference type="PROSITE" id="PS50835">
    <property type="entry name" value="IG_LIKE"/>
    <property type="match status" value="1"/>
</dbReference>
<feature type="domain" description="Ig-like" evidence="5">
    <location>
        <begin position="26"/>
        <end position="93"/>
    </location>
</feature>
<name>A0A7K7SNS5_9TYRA</name>
<feature type="non-terminal residue" evidence="6">
    <location>
        <position position="93"/>
    </location>
</feature>
<evidence type="ECO:0000259" key="5">
    <source>
        <dbReference type="PROSITE" id="PS50835"/>
    </source>
</evidence>
<dbReference type="AlphaFoldDB" id="A0A7K7SNS5"/>
<comment type="caution">
    <text evidence="6">The sequence shown here is derived from an EMBL/GenBank/DDBJ whole genome shotgun (WGS) entry which is preliminary data.</text>
</comment>
<evidence type="ECO:0000313" key="6">
    <source>
        <dbReference type="EMBL" id="NXA05926.1"/>
    </source>
</evidence>
<dbReference type="InterPro" id="IPR013783">
    <property type="entry name" value="Ig-like_fold"/>
</dbReference>
<sequence>SEDSGKYTCDNGNEQTTATLTVKAAPVIFVKALHNLELQEGGTAHLSCEVSKPDVPVEWKKGTSVIHSSQKCSIKQEGKVHTLVIHNLNRADT</sequence>
<feature type="non-terminal residue" evidence="6">
    <location>
        <position position="1"/>
    </location>
</feature>
<proteinExistence type="predicted"/>
<keyword evidence="2" id="KW-0963">Cytoplasm</keyword>
<dbReference type="GO" id="GO:0005737">
    <property type="term" value="C:cytoplasm"/>
    <property type="evidence" value="ECO:0007669"/>
    <property type="project" value="UniProtKB-SubCell"/>
</dbReference>
<dbReference type="InterPro" id="IPR036179">
    <property type="entry name" value="Ig-like_dom_sf"/>
</dbReference>
<keyword evidence="4" id="KW-1015">Disulfide bond</keyword>
<evidence type="ECO:0000256" key="2">
    <source>
        <dbReference type="ARBA" id="ARBA00022490"/>
    </source>
</evidence>
<evidence type="ECO:0000256" key="1">
    <source>
        <dbReference type="ARBA" id="ARBA00004496"/>
    </source>
</evidence>
<dbReference type="Gene3D" id="2.60.40.10">
    <property type="entry name" value="Immunoglobulins"/>
    <property type="match status" value="1"/>
</dbReference>
<dbReference type="InterPro" id="IPR013098">
    <property type="entry name" value="Ig_I-set"/>
</dbReference>
<keyword evidence="7" id="KW-1185">Reference proteome</keyword>
<dbReference type="InterPro" id="IPR052385">
    <property type="entry name" value="Obscurin/Obscurin-like_Reg"/>
</dbReference>
<dbReference type="InterPro" id="IPR007110">
    <property type="entry name" value="Ig-like_dom"/>
</dbReference>
<keyword evidence="3" id="KW-0597">Phosphoprotein</keyword>
<accession>A0A7K7SNS5</accession>
<dbReference type="Proteomes" id="UP000589485">
    <property type="component" value="Unassembled WGS sequence"/>
</dbReference>
<comment type="subcellular location">
    <subcellularLocation>
        <location evidence="1">Cytoplasm</location>
    </subcellularLocation>
</comment>
<dbReference type="SUPFAM" id="SSF48726">
    <property type="entry name" value="Immunoglobulin"/>
    <property type="match status" value="1"/>
</dbReference>
<organism evidence="6 7">
    <name type="scientific">Sapayoa aenigma</name>
    <name type="common">broad-billed sapayoa</name>
    <dbReference type="NCBI Taxonomy" id="239371"/>
    <lineage>
        <taxon>Eukaryota</taxon>
        <taxon>Metazoa</taxon>
        <taxon>Chordata</taxon>
        <taxon>Craniata</taxon>
        <taxon>Vertebrata</taxon>
        <taxon>Euteleostomi</taxon>
        <taxon>Archelosauria</taxon>
        <taxon>Archosauria</taxon>
        <taxon>Dinosauria</taxon>
        <taxon>Saurischia</taxon>
        <taxon>Theropoda</taxon>
        <taxon>Coelurosauria</taxon>
        <taxon>Aves</taxon>
        <taxon>Neognathae</taxon>
        <taxon>Neoaves</taxon>
        <taxon>Telluraves</taxon>
        <taxon>Australaves</taxon>
        <taxon>Passeriformes</taxon>
        <taxon>Tyrannidae</taxon>
        <taxon>Sapayoa</taxon>
    </lineage>
</organism>
<dbReference type="PANTHER" id="PTHR35971">
    <property type="entry name" value="SI:DKEY-31G6.6"/>
    <property type="match status" value="1"/>
</dbReference>
<evidence type="ECO:0000256" key="3">
    <source>
        <dbReference type="ARBA" id="ARBA00022553"/>
    </source>
</evidence>
<evidence type="ECO:0000256" key="4">
    <source>
        <dbReference type="ARBA" id="ARBA00023157"/>
    </source>
</evidence>
<dbReference type="EMBL" id="VZSY01000067">
    <property type="protein sequence ID" value="NXA05926.1"/>
    <property type="molecule type" value="Genomic_DNA"/>
</dbReference>
<dbReference type="Pfam" id="PF07679">
    <property type="entry name" value="I-set"/>
    <property type="match status" value="1"/>
</dbReference>
<evidence type="ECO:0000313" key="7">
    <source>
        <dbReference type="Proteomes" id="UP000589485"/>
    </source>
</evidence>
<dbReference type="PANTHER" id="PTHR35971:SF5">
    <property type="entry name" value="OBSCURIN LIKE CYTOSKELETAL ADAPTOR 1"/>
    <property type="match status" value="1"/>
</dbReference>
<protein>
    <submittedName>
        <fullName evidence="6">OBSCN protein</fullName>
    </submittedName>
</protein>
<gene>
    <name evidence="6" type="primary">Obscn_7</name>
    <name evidence="6" type="ORF">SAPAEN_R15536</name>
</gene>
<reference evidence="6 7" key="1">
    <citation type="submission" date="2019-09" db="EMBL/GenBank/DDBJ databases">
        <title>Bird 10,000 Genomes (B10K) Project - Family phase.</title>
        <authorList>
            <person name="Zhang G."/>
        </authorList>
    </citation>
    <scope>NUCLEOTIDE SEQUENCE [LARGE SCALE GENOMIC DNA]</scope>
    <source>
        <strain evidence="6">B10K-DU-030-41</strain>
        <tissue evidence="6">Muscle</tissue>
    </source>
</reference>